<dbReference type="CDD" id="cd04301">
    <property type="entry name" value="NAT_SF"/>
    <property type="match status" value="1"/>
</dbReference>
<comment type="caution">
    <text evidence="4">The sequence shown here is derived from an EMBL/GenBank/DDBJ whole genome shotgun (WGS) entry which is preliminary data.</text>
</comment>
<dbReference type="Proteomes" id="UP001519362">
    <property type="component" value="Unassembled WGS sequence"/>
</dbReference>
<dbReference type="InterPro" id="IPR016181">
    <property type="entry name" value="Acyl_CoA_acyltransferase"/>
</dbReference>
<dbReference type="RefSeq" id="WP_165134068.1">
    <property type="nucleotide sequence ID" value="NZ_CP049253.1"/>
</dbReference>
<dbReference type="Pfam" id="PF00583">
    <property type="entry name" value="Acetyltransf_1"/>
    <property type="match status" value="1"/>
</dbReference>
<accession>A0ABS4ZJN4</accession>
<sequence length="166" mass="18123">MTIRVATIADVGAIMAIEQASFPADAWSESLMRAELENIAHGRYFVLEQGNHVLGYAGLRHLPGGKDADVQTIAVSDAARGRGQGRALLRTLLEEADARRAREVFLDVRADNAVAHALYVSEGFTELGRRPRYYQPDDVDAVVMRLDIASWRGAQAANQKEQGACS</sequence>
<dbReference type="Gene3D" id="3.40.630.30">
    <property type="match status" value="1"/>
</dbReference>
<feature type="domain" description="N-acetyltransferase" evidence="3">
    <location>
        <begin position="1"/>
        <end position="149"/>
    </location>
</feature>
<keyword evidence="2" id="KW-0012">Acyltransferase</keyword>
<dbReference type="NCBIfam" id="TIGR01575">
    <property type="entry name" value="rimI"/>
    <property type="match status" value="1"/>
</dbReference>
<organism evidence="4 5">
    <name type="scientific">Microbacterium amylolyticum</name>
    <dbReference type="NCBI Taxonomy" id="936337"/>
    <lineage>
        <taxon>Bacteria</taxon>
        <taxon>Bacillati</taxon>
        <taxon>Actinomycetota</taxon>
        <taxon>Actinomycetes</taxon>
        <taxon>Micrococcales</taxon>
        <taxon>Microbacteriaceae</taxon>
        <taxon>Microbacterium</taxon>
    </lineage>
</organism>
<dbReference type="PROSITE" id="PS51186">
    <property type="entry name" value="GNAT"/>
    <property type="match status" value="1"/>
</dbReference>
<dbReference type="InterPro" id="IPR050832">
    <property type="entry name" value="Bact_Acetyltransf"/>
</dbReference>
<reference evidence="4 5" key="1">
    <citation type="submission" date="2021-03" db="EMBL/GenBank/DDBJ databases">
        <title>Sequencing the genomes of 1000 actinobacteria strains.</title>
        <authorList>
            <person name="Klenk H.-P."/>
        </authorList>
    </citation>
    <scope>NUCLEOTIDE SEQUENCE [LARGE SCALE GENOMIC DNA]</scope>
    <source>
        <strain evidence="4 5">DSM 24221</strain>
    </source>
</reference>
<gene>
    <name evidence="4" type="ORF">JOF34_001988</name>
</gene>
<dbReference type="InterPro" id="IPR000182">
    <property type="entry name" value="GNAT_dom"/>
</dbReference>
<dbReference type="EMBL" id="JAGIOL010000001">
    <property type="protein sequence ID" value="MBP2437402.1"/>
    <property type="molecule type" value="Genomic_DNA"/>
</dbReference>
<proteinExistence type="predicted"/>
<evidence type="ECO:0000256" key="2">
    <source>
        <dbReference type="ARBA" id="ARBA00023315"/>
    </source>
</evidence>
<dbReference type="InterPro" id="IPR006464">
    <property type="entry name" value="AcTrfase_RimI/Ard1"/>
</dbReference>
<dbReference type="SUPFAM" id="SSF55729">
    <property type="entry name" value="Acyl-CoA N-acyltransferases (Nat)"/>
    <property type="match status" value="1"/>
</dbReference>
<evidence type="ECO:0000313" key="4">
    <source>
        <dbReference type="EMBL" id="MBP2437402.1"/>
    </source>
</evidence>
<name>A0ABS4ZJN4_9MICO</name>
<evidence type="ECO:0000259" key="3">
    <source>
        <dbReference type="PROSITE" id="PS51186"/>
    </source>
</evidence>
<evidence type="ECO:0000313" key="5">
    <source>
        <dbReference type="Proteomes" id="UP001519362"/>
    </source>
</evidence>
<keyword evidence="1" id="KW-0808">Transferase</keyword>
<dbReference type="PANTHER" id="PTHR43877">
    <property type="entry name" value="AMINOALKYLPHOSPHONATE N-ACETYLTRANSFERASE-RELATED-RELATED"/>
    <property type="match status" value="1"/>
</dbReference>
<protein>
    <submittedName>
        <fullName evidence="4">Ribosomal-protein-alanine acetyltransferase</fullName>
    </submittedName>
</protein>
<keyword evidence="5" id="KW-1185">Reference proteome</keyword>
<evidence type="ECO:0000256" key="1">
    <source>
        <dbReference type="ARBA" id="ARBA00022679"/>
    </source>
</evidence>